<evidence type="ECO:0000313" key="13">
    <source>
        <dbReference type="EMBL" id="GGH82891.1"/>
    </source>
</evidence>
<keyword evidence="7" id="KW-0520">NAD</keyword>
<keyword evidence="8" id="KW-0456">Lyase</keyword>
<gene>
    <name evidence="13" type="primary">aroB</name>
    <name evidence="13" type="ORF">GCM10011379_57460</name>
</gene>
<evidence type="ECO:0000256" key="5">
    <source>
        <dbReference type="ARBA" id="ARBA00022741"/>
    </source>
</evidence>
<comment type="cofactor">
    <cofactor evidence="2">
        <name>Co(2+)</name>
        <dbReference type="ChEBI" id="CHEBI:48828"/>
    </cofactor>
</comment>
<dbReference type="PANTHER" id="PTHR43622:SF1">
    <property type="entry name" value="3-DEHYDROQUINATE SYNTHASE"/>
    <property type="match status" value="1"/>
</dbReference>
<reference evidence="13" key="2">
    <citation type="submission" date="2020-09" db="EMBL/GenBank/DDBJ databases">
        <authorList>
            <person name="Sun Q."/>
            <person name="Zhou Y."/>
        </authorList>
    </citation>
    <scope>NUCLEOTIDE SEQUENCE</scope>
    <source>
        <strain evidence="13">CGMCC 1.15290</strain>
    </source>
</reference>
<keyword evidence="4" id="KW-0479">Metal-binding</keyword>
<evidence type="ECO:0000256" key="8">
    <source>
        <dbReference type="ARBA" id="ARBA00023239"/>
    </source>
</evidence>
<dbReference type="InterPro" id="IPR056179">
    <property type="entry name" value="DHQS_C"/>
</dbReference>
<comment type="cofactor">
    <cofactor evidence="1">
        <name>NAD(+)</name>
        <dbReference type="ChEBI" id="CHEBI:57540"/>
    </cofactor>
</comment>
<comment type="function">
    <text evidence="3">Catalyzes the conversion of 3-deoxy-D-arabino-heptulosonate 7-phosphate (DAHP) to dehydroquinate (DHQ).</text>
</comment>
<dbReference type="RefSeq" id="WP_188959218.1">
    <property type="nucleotide sequence ID" value="NZ_BMIB01000008.1"/>
</dbReference>
<dbReference type="GO" id="GO:0009073">
    <property type="term" value="P:aromatic amino acid family biosynthetic process"/>
    <property type="evidence" value="ECO:0007669"/>
    <property type="project" value="InterPro"/>
</dbReference>
<keyword evidence="14" id="KW-1185">Reference proteome</keyword>
<dbReference type="SUPFAM" id="SSF56796">
    <property type="entry name" value="Dehydroquinate synthase-like"/>
    <property type="match status" value="1"/>
</dbReference>
<dbReference type="CDD" id="cd08195">
    <property type="entry name" value="DHQS"/>
    <property type="match status" value="1"/>
</dbReference>
<evidence type="ECO:0000256" key="7">
    <source>
        <dbReference type="ARBA" id="ARBA00023027"/>
    </source>
</evidence>
<dbReference type="NCBIfam" id="TIGR01357">
    <property type="entry name" value="aroB"/>
    <property type="match status" value="1"/>
</dbReference>
<evidence type="ECO:0000313" key="14">
    <source>
        <dbReference type="Proteomes" id="UP000627292"/>
    </source>
</evidence>
<evidence type="ECO:0000256" key="6">
    <source>
        <dbReference type="ARBA" id="ARBA00022833"/>
    </source>
</evidence>
<dbReference type="Gene3D" id="1.20.1090.10">
    <property type="entry name" value="Dehydroquinate synthase-like - alpha domain"/>
    <property type="match status" value="1"/>
</dbReference>
<dbReference type="GO" id="GO:0003856">
    <property type="term" value="F:3-dehydroquinate synthase activity"/>
    <property type="evidence" value="ECO:0007669"/>
    <property type="project" value="UniProtKB-UniRule"/>
</dbReference>
<name>A0A917J688_9BACT</name>
<comment type="caution">
    <text evidence="13">The sequence shown here is derived from an EMBL/GenBank/DDBJ whole genome shotgun (WGS) entry which is preliminary data.</text>
</comment>
<evidence type="ECO:0000256" key="3">
    <source>
        <dbReference type="ARBA" id="ARBA00003485"/>
    </source>
</evidence>
<dbReference type="PANTHER" id="PTHR43622">
    <property type="entry name" value="3-DEHYDROQUINATE SYNTHASE"/>
    <property type="match status" value="1"/>
</dbReference>
<dbReference type="EMBL" id="BMIB01000008">
    <property type="protein sequence ID" value="GGH82891.1"/>
    <property type="molecule type" value="Genomic_DNA"/>
</dbReference>
<feature type="domain" description="3-dehydroquinate synthase N-terminal" evidence="11">
    <location>
        <begin position="55"/>
        <end position="167"/>
    </location>
</feature>
<dbReference type="GO" id="GO:0046872">
    <property type="term" value="F:metal ion binding"/>
    <property type="evidence" value="ECO:0007669"/>
    <property type="project" value="UniProtKB-KW"/>
</dbReference>
<evidence type="ECO:0000259" key="11">
    <source>
        <dbReference type="Pfam" id="PF01761"/>
    </source>
</evidence>
<feature type="domain" description="3-dehydroquinate synthase C-terminal" evidence="12">
    <location>
        <begin position="169"/>
        <end position="305"/>
    </location>
</feature>
<dbReference type="Pfam" id="PF01761">
    <property type="entry name" value="DHQ_synthase"/>
    <property type="match status" value="1"/>
</dbReference>
<reference evidence="13" key="1">
    <citation type="journal article" date="2014" name="Int. J. Syst. Evol. Microbiol.">
        <title>Complete genome sequence of Corynebacterium casei LMG S-19264T (=DSM 44701T), isolated from a smear-ripened cheese.</title>
        <authorList>
            <consortium name="US DOE Joint Genome Institute (JGI-PGF)"/>
            <person name="Walter F."/>
            <person name="Albersmeier A."/>
            <person name="Kalinowski J."/>
            <person name="Ruckert C."/>
        </authorList>
    </citation>
    <scope>NUCLEOTIDE SEQUENCE</scope>
    <source>
        <strain evidence="13">CGMCC 1.15290</strain>
    </source>
</reference>
<organism evidence="13 14">
    <name type="scientific">Filimonas zeae</name>
    <dbReference type="NCBI Taxonomy" id="1737353"/>
    <lineage>
        <taxon>Bacteria</taxon>
        <taxon>Pseudomonadati</taxon>
        <taxon>Bacteroidota</taxon>
        <taxon>Chitinophagia</taxon>
        <taxon>Chitinophagales</taxon>
        <taxon>Chitinophagaceae</taxon>
        <taxon>Filimonas</taxon>
    </lineage>
</organism>
<accession>A0A917J688</accession>
<evidence type="ECO:0000256" key="1">
    <source>
        <dbReference type="ARBA" id="ARBA00001911"/>
    </source>
</evidence>
<dbReference type="Gene3D" id="3.40.50.1970">
    <property type="match status" value="1"/>
</dbReference>
<evidence type="ECO:0000256" key="10">
    <source>
        <dbReference type="NCBIfam" id="TIGR01357"/>
    </source>
</evidence>
<sequence length="345" mass="38235">MTTKKITFSSQTVSYYFDSSLDQLGQLTAPDNTFIITDENIYAKHARRFKNWRTIVLKAGEEFKVQATVDAIVEELIEAGADRKTFLVGVGGGVVTDITGYVASIYMRGIQVGFVPTTILAMVDASIGGKNGIDVGIYKNMVGLIRQPSFLLYDYSLLKSLPKEEWINGFAEIIKHACIKDAAMFGLLEQHKLSAFQKDKDLLNQLIQRNALLKSKVVQQDEFEQGDRKLLNFGHTLGHAIENSYELSHGQAVALGMVVAAALSAEYRKFKDVARVVDLIEKYGLPTFAAFDAAKAMQVMQSDKKRVKDVIHYVLLDKPGKGVVVPLSVQQIEPIVTRLSQPSNL</sequence>
<dbReference type="GO" id="GO:0005737">
    <property type="term" value="C:cytoplasm"/>
    <property type="evidence" value="ECO:0007669"/>
    <property type="project" value="InterPro"/>
</dbReference>
<keyword evidence="6" id="KW-0862">Zinc</keyword>
<dbReference type="GO" id="GO:0000166">
    <property type="term" value="F:nucleotide binding"/>
    <property type="evidence" value="ECO:0007669"/>
    <property type="project" value="UniProtKB-KW"/>
</dbReference>
<dbReference type="InterPro" id="IPR030960">
    <property type="entry name" value="DHQS/DOIS_N"/>
</dbReference>
<dbReference type="InterPro" id="IPR016037">
    <property type="entry name" value="DHQ_synth_AroB"/>
</dbReference>
<evidence type="ECO:0000256" key="4">
    <source>
        <dbReference type="ARBA" id="ARBA00022723"/>
    </source>
</evidence>
<dbReference type="PIRSF" id="PIRSF001455">
    <property type="entry name" value="DHQ_synth"/>
    <property type="match status" value="1"/>
</dbReference>
<evidence type="ECO:0000256" key="2">
    <source>
        <dbReference type="ARBA" id="ARBA00001941"/>
    </source>
</evidence>
<dbReference type="Proteomes" id="UP000627292">
    <property type="component" value="Unassembled WGS sequence"/>
</dbReference>
<dbReference type="AlphaFoldDB" id="A0A917J688"/>
<dbReference type="InterPro" id="IPR050071">
    <property type="entry name" value="Dehydroquinate_synthase"/>
</dbReference>
<proteinExistence type="predicted"/>
<protein>
    <recommendedName>
        <fullName evidence="10">3-dehydroquinate synthase</fullName>
        <ecNumber evidence="10">4.2.3.4</ecNumber>
    </recommendedName>
</protein>
<dbReference type="EC" id="4.2.3.4" evidence="10"/>
<dbReference type="InterPro" id="IPR030963">
    <property type="entry name" value="DHQ_synth_fam"/>
</dbReference>
<evidence type="ECO:0000259" key="12">
    <source>
        <dbReference type="Pfam" id="PF24621"/>
    </source>
</evidence>
<evidence type="ECO:0000256" key="9">
    <source>
        <dbReference type="ARBA" id="ARBA00023285"/>
    </source>
</evidence>
<keyword evidence="9" id="KW-0170">Cobalt</keyword>
<dbReference type="Pfam" id="PF24621">
    <property type="entry name" value="DHQS_C"/>
    <property type="match status" value="1"/>
</dbReference>
<keyword evidence="5" id="KW-0547">Nucleotide-binding</keyword>
<dbReference type="GO" id="GO:0009423">
    <property type="term" value="P:chorismate biosynthetic process"/>
    <property type="evidence" value="ECO:0007669"/>
    <property type="project" value="UniProtKB-UniRule"/>
</dbReference>